<protein>
    <submittedName>
        <fullName evidence="4">Response regulator</fullName>
    </submittedName>
</protein>
<organism evidence="4 5">
    <name type="scientific">Pseudanabaena galeata UHCC 0370</name>
    <dbReference type="NCBI Taxonomy" id="3110310"/>
    <lineage>
        <taxon>Bacteria</taxon>
        <taxon>Bacillati</taxon>
        <taxon>Cyanobacteriota</taxon>
        <taxon>Cyanophyceae</taxon>
        <taxon>Pseudanabaenales</taxon>
        <taxon>Pseudanabaenaceae</taxon>
        <taxon>Pseudanabaena</taxon>
    </lineage>
</organism>
<evidence type="ECO:0000256" key="1">
    <source>
        <dbReference type="ARBA" id="ARBA00022553"/>
    </source>
</evidence>
<accession>A0ABU5TDG0</accession>
<dbReference type="Pfam" id="PF00072">
    <property type="entry name" value="Response_reg"/>
    <property type="match status" value="1"/>
</dbReference>
<proteinExistence type="predicted"/>
<dbReference type="InterPro" id="IPR011006">
    <property type="entry name" value="CheY-like_superfamily"/>
</dbReference>
<name>A0ABU5TDG0_9CYAN</name>
<dbReference type="PROSITE" id="PS50110">
    <property type="entry name" value="RESPONSE_REGULATORY"/>
    <property type="match status" value="1"/>
</dbReference>
<evidence type="ECO:0000259" key="3">
    <source>
        <dbReference type="PROSITE" id="PS50110"/>
    </source>
</evidence>
<evidence type="ECO:0000313" key="4">
    <source>
        <dbReference type="EMBL" id="MEA5476300.1"/>
    </source>
</evidence>
<evidence type="ECO:0000313" key="5">
    <source>
        <dbReference type="Proteomes" id="UP001301388"/>
    </source>
</evidence>
<feature type="domain" description="Response regulatory" evidence="3">
    <location>
        <begin position="280"/>
        <end position="395"/>
    </location>
</feature>
<evidence type="ECO:0000256" key="2">
    <source>
        <dbReference type="PROSITE-ProRule" id="PRU00169"/>
    </source>
</evidence>
<keyword evidence="5" id="KW-1185">Reference proteome</keyword>
<dbReference type="SUPFAM" id="SSF52172">
    <property type="entry name" value="CheY-like"/>
    <property type="match status" value="1"/>
</dbReference>
<dbReference type="EMBL" id="JAYGIE010000004">
    <property type="protein sequence ID" value="MEA5476300.1"/>
    <property type="molecule type" value="Genomic_DNA"/>
</dbReference>
<feature type="modified residue" description="4-aspartylphosphate" evidence="2">
    <location>
        <position position="329"/>
    </location>
</feature>
<dbReference type="RefSeq" id="WP_323259290.1">
    <property type="nucleotide sequence ID" value="NZ_JAYGIE010000004.1"/>
</dbReference>
<dbReference type="PANTHER" id="PTHR44591">
    <property type="entry name" value="STRESS RESPONSE REGULATOR PROTEIN 1"/>
    <property type="match status" value="1"/>
</dbReference>
<dbReference type="CDD" id="cd00156">
    <property type="entry name" value="REC"/>
    <property type="match status" value="1"/>
</dbReference>
<gene>
    <name evidence="4" type="ORF">VB774_01590</name>
</gene>
<dbReference type="PANTHER" id="PTHR44591:SF23">
    <property type="entry name" value="CHEY SUBFAMILY"/>
    <property type="match status" value="1"/>
</dbReference>
<dbReference type="Proteomes" id="UP001301388">
    <property type="component" value="Unassembled WGS sequence"/>
</dbReference>
<dbReference type="InterPro" id="IPR050595">
    <property type="entry name" value="Bact_response_regulator"/>
</dbReference>
<comment type="caution">
    <text evidence="4">The sequence shown here is derived from an EMBL/GenBank/DDBJ whole genome shotgun (WGS) entry which is preliminary data.</text>
</comment>
<dbReference type="Gene3D" id="3.40.50.2300">
    <property type="match status" value="1"/>
</dbReference>
<keyword evidence="1 2" id="KW-0597">Phosphoprotein</keyword>
<reference evidence="4 5" key="1">
    <citation type="submission" date="2023-12" db="EMBL/GenBank/DDBJ databases">
        <title>Baltic Sea Cyanobacteria.</title>
        <authorList>
            <person name="Delbaje E."/>
            <person name="Fewer D.P."/>
            <person name="Shishido T.K."/>
        </authorList>
    </citation>
    <scope>NUCLEOTIDE SEQUENCE [LARGE SCALE GENOMIC DNA]</scope>
    <source>
        <strain evidence="4 5">UHCC 0370</strain>
    </source>
</reference>
<dbReference type="SMART" id="SM00448">
    <property type="entry name" value="REC"/>
    <property type="match status" value="1"/>
</dbReference>
<dbReference type="InterPro" id="IPR001789">
    <property type="entry name" value="Sig_transdc_resp-reg_receiver"/>
</dbReference>
<sequence length="406" mass="46124">MTQTLQENDASKLPIDKSVSQNQPINIIPVGEVIANLTYESLIGMLRLLKNHTGIANIQTPHFSWKVFINDGSIAFIEDKNEFLPTLNRKLKIQKVHISQDLLRSNANKPINSIDTYSLLGKIYAQDRENCLSIFKEILLENFLAISLEKKFSLIWKHLPLDPQIILPIWQLPDLEKAIAKATAQWRTFAYVRHPYQTVQLLDPECSIAQVPLFTQVTNGKYRISEIADRFQQHITRTALKLDKLAENRTVAILPLTLSGSDANEGLNLDEIVETRSRPKVMIVDDSPVLLKQFGNLLTSWGYQLSLVSDSANATKQMLSEKPNIVFMDINMPNLNGFELIKQIRRQPSLAGIPLVLVTSENTITNNFRAKWANCRFLSKPRTTNDIQEFREQVRAILQDLIASLS</sequence>